<dbReference type="RefSeq" id="WP_132500905.1">
    <property type="nucleotide sequence ID" value="NZ_LVXA01000001.1"/>
</dbReference>
<dbReference type="EMBL" id="SLXJ01000003">
    <property type="protein sequence ID" value="TCP18084.1"/>
    <property type="molecule type" value="Genomic_DNA"/>
</dbReference>
<dbReference type="CDD" id="cd00093">
    <property type="entry name" value="HTH_XRE"/>
    <property type="match status" value="1"/>
</dbReference>
<accession>A0A4R2NAP8</accession>
<dbReference type="Pfam" id="PF01381">
    <property type="entry name" value="HTH_3"/>
    <property type="match status" value="1"/>
</dbReference>
<evidence type="ECO:0000259" key="1">
    <source>
        <dbReference type="PROSITE" id="PS50943"/>
    </source>
</evidence>
<name>A0A4R2NAP8_9PAST</name>
<evidence type="ECO:0000313" key="3">
    <source>
        <dbReference type="Proteomes" id="UP000295537"/>
    </source>
</evidence>
<dbReference type="InterPro" id="IPR010982">
    <property type="entry name" value="Lambda_DNA-bd_dom_sf"/>
</dbReference>
<sequence length="70" mass="7828">MNKIIIFRKKIGLTQTELASAINITQGALGHYEQQRRNSSLAMARKLVEALNKFGANVSIDDVFPPENKQ</sequence>
<dbReference type="Gene3D" id="1.10.260.40">
    <property type="entry name" value="lambda repressor-like DNA-binding domains"/>
    <property type="match status" value="1"/>
</dbReference>
<proteinExistence type="predicted"/>
<gene>
    <name evidence="2" type="ORF">EV693_10349</name>
</gene>
<keyword evidence="3" id="KW-1185">Reference proteome</keyword>
<dbReference type="SUPFAM" id="SSF47413">
    <property type="entry name" value="lambda repressor-like DNA-binding domains"/>
    <property type="match status" value="1"/>
</dbReference>
<dbReference type="SMART" id="SM00530">
    <property type="entry name" value="HTH_XRE"/>
    <property type="match status" value="1"/>
</dbReference>
<organism evidence="2 3">
    <name type="scientific">Nicoletella semolina</name>
    <dbReference type="NCBI Taxonomy" id="271160"/>
    <lineage>
        <taxon>Bacteria</taxon>
        <taxon>Pseudomonadati</taxon>
        <taxon>Pseudomonadota</taxon>
        <taxon>Gammaproteobacteria</taxon>
        <taxon>Pasteurellales</taxon>
        <taxon>Pasteurellaceae</taxon>
        <taxon>Nicoletella</taxon>
    </lineage>
</organism>
<comment type="caution">
    <text evidence="2">The sequence shown here is derived from an EMBL/GenBank/DDBJ whole genome shotgun (WGS) entry which is preliminary data.</text>
</comment>
<dbReference type="InterPro" id="IPR001387">
    <property type="entry name" value="Cro/C1-type_HTH"/>
</dbReference>
<reference evidence="2 3" key="1">
    <citation type="submission" date="2019-03" db="EMBL/GenBank/DDBJ databases">
        <title>Genomic Encyclopedia of Type Strains, Phase IV (KMG-IV): sequencing the most valuable type-strain genomes for metagenomic binning, comparative biology and taxonomic classification.</title>
        <authorList>
            <person name="Goeker M."/>
        </authorList>
    </citation>
    <scope>NUCLEOTIDE SEQUENCE [LARGE SCALE GENOMIC DNA]</scope>
    <source>
        <strain evidence="2 3">DSM 16380</strain>
    </source>
</reference>
<dbReference type="Proteomes" id="UP000295537">
    <property type="component" value="Unassembled WGS sequence"/>
</dbReference>
<dbReference type="AlphaFoldDB" id="A0A4R2NAP8"/>
<dbReference type="PROSITE" id="PS50943">
    <property type="entry name" value="HTH_CROC1"/>
    <property type="match status" value="1"/>
</dbReference>
<feature type="domain" description="HTH cro/C1-type" evidence="1">
    <location>
        <begin position="4"/>
        <end position="63"/>
    </location>
</feature>
<dbReference type="OrthoDB" id="6877645at2"/>
<protein>
    <submittedName>
        <fullName evidence="2">Putative transcriptional regulator</fullName>
    </submittedName>
</protein>
<dbReference type="GO" id="GO:0003677">
    <property type="term" value="F:DNA binding"/>
    <property type="evidence" value="ECO:0007669"/>
    <property type="project" value="InterPro"/>
</dbReference>
<evidence type="ECO:0000313" key="2">
    <source>
        <dbReference type="EMBL" id="TCP18084.1"/>
    </source>
</evidence>